<evidence type="ECO:0000313" key="1">
    <source>
        <dbReference type="EMBL" id="GAB0172191.1"/>
    </source>
</evidence>
<evidence type="ECO:0000313" key="2">
    <source>
        <dbReference type="Proteomes" id="UP001562457"/>
    </source>
</evidence>
<comment type="caution">
    <text evidence="1">The sequence shown here is derived from an EMBL/GenBank/DDBJ whole genome shotgun (WGS) entry which is preliminary data.</text>
</comment>
<protein>
    <submittedName>
        <fullName evidence="1">Uncharacterized protein</fullName>
    </submittedName>
</protein>
<keyword evidence="2" id="KW-1185">Reference proteome</keyword>
<dbReference type="EMBL" id="BAAFHN010000003">
    <property type="protein sequence ID" value="GAB0172191.1"/>
    <property type="molecule type" value="Genomic_DNA"/>
</dbReference>
<sequence length="56" mass="6276">MCLFEHFARVSVELVYLEVAFVKTHGMPFGLSVVVKFECVTLLGVELGLVLYRALT</sequence>
<reference evidence="1 2" key="1">
    <citation type="submission" date="2024-06" db="EMBL/GenBank/DDBJ databases">
        <title>Draft genome sequence of Helicobacter trogontum NHP16-4001.</title>
        <authorList>
            <person name="Rimbara E."/>
            <person name="Suzuki M."/>
        </authorList>
    </citation>
    <scope>NUCLEOTIDE SEQUENCE [LARGE SCALE GENOMIC DNA]</scope>
    <source>
        <strain evidence="1 2">NHP16-4001</strain>
    </source>
</reference>
<organism evidence="1 2">
    <name type="scientific">Helicobacter trogontum</name>
    <dbReference type="NCBI Taxonomy" id="50960"/>
    <lineage>
        <taxon>Bacteria</taxon>
        <taxon>Pseudomonadati</taxon>
        <taxon>Campylobacterota</taxon>
        <taxon>Epsilonproteobacteria</taxon>
        <taxon>Campylobacterales</taxon>
        <taxon>Helicobacteraceae</taxon>
        <taxon>Helicobacter</taxon>
    </lineage>
</organism>
<accession>A0ABQ0D1I1</accession>
<proteinExistence type="predicted"/>
<name>A0ABQ0D1I1_9HELI</name>
<dbReference type="Proteomes" id="UP001562457">
    <property type="component" value="Unassembled WGS sequence"/>
</dbReference>
<gene>
    <name evidence="1" type="ORF">NHP164001_02040</name>
</gene>